<name>F8EW97_ZYMMT</name>
<dbReference type="Pfam" id="PF12900">
    <property type="entry name" value="Pyridox_ox_2"/>
    <property type="match status" value="1"/>
</dbReference>
<dbReference type="AlphaFoldDB" id="F8EW97"/>
<dbReference type="RefSeq" id="WP_013934895.1">
    <property type="nucleotide sequence ID" value="NC_015709.1"/>
</dbReference>
<organism evidence="1 2">
    <name type="scientific">Zymomonas mobilis subsp. pomaceae (strain ATCC 29192 / DSM 22645 / JCM 10191 / CCUG 17912 / NBRC 13757 / NCIMB 11200 / NRRL B-4491 / Barker I)</name>
    <dbReference type="NCBI Taxonomy" id="579138"/>
    <lineage>
        <taxon>Bacteria</taxon>
        <taxon>Pseudomonadati</taxon>
        <taxon>Pseudomonadota</taxon>
        <taxon>Alphaproteobacteria</taxon>
        <taxon>Sphingomonadales</taxon>
        <taxon>Zymomonadaceae</taxon>
        <taxon>Zymomonas</taxon>
    </lineage>
</organism>
<evidence type="ECO:0008006" key="3">
    <source>
        <dbReference type="Google" id="ProtNLM"/>
    </source>
</evidence>
<evidence type="ECO:0000313" key="2">
    <source>
        <dbReference type="Proteomes" id="UP000000491"/>
    </source>
</evidence>
<dbReference type="HOGENOM" id="CLU_067890_0_1_5"/>
<dbReference type="STRING" id="579138.Zymop_1618"/>
<sequence length="223" mass="25125">MADTTETPPPTDRTRVKRFHHLGHYDRKTIYSIIDASILCHIGYVFEGAPFVTPCSHWRIDDYVYWHGSAASRMLRTQSEGVPICFTVTHLDGLVFSRAAFDHNLNFRSVMAFGNAELCDEETKRHALAVFTDRLAPGLWDHARKPAEKEWTAAKVLRLKLDEASAKVRTGPPLDSDKDKTSDAWAGTIPLHTVTGVPEPDPTLRPDIEVPSFIKDFVYPPQI</sequence>
<dbReference type="Gene3D" id="2.30.110.10">
    <property type="entry name" value="Electron Transport, Fmn-binding Protein, Chain A"/>
    <property type="match status" value="1"/>
</dbReference>
<dbReference type="EMBL" id="CP002865">
    <property type="protein sequence ID" value="AEI38507.1"/>
    <property type="molecule type" value="Genomic_DNA"/>
</dbReference>
<gene>
    <name evidence="1" type="ordered locus">Zymop_1618</name>
</gene>
<dbReference type="InterPro" id="IPR012349">
    <property type="entry name" value="Split_barrel_FMN-bd"/>
</dbReference>
<dbReference type="PANTHER" id="PTHR34071">
    <property type="entry name" value="5-NITROIMIDAZOLE ANTIBIOTICS RESISTANCE PROTEIN, NIMA-FAMILY-RELATED PROTEIN-RELATED"/>
    <property type="match status" value="1"/>
</dbReference>
<protein>
    <recommendedName>
        <fullName evidence="3">Flavin-nucleotide-binding protein</fullName>
    </recommendedName>
</protein>
<dbReference type="KEGG" id="zmp:Zymop_1618"/>
<dbReference type="PATRIC" id="fig|579138.3.peg.1717"/>
<accession>F8EW97</accession>
<evidence type="ECO:0000313" key="1">
    <source>
        <dbReference type="EMBL" id="AEI38507.1"/>
    </source>
</evidence>
<proteinExistence type="predicted"/>
<dbReference type="eggNOG" id="COG3467">
    <property type="taxonomic scope" value="Bacteria"/>
</dbReference>
<dbReference type="SUPFAM" id="SSF50475">
    <property type="entry name" value="FMN-binding split barrel"/>
    <property type="match status" value="1"/>
</dbReference>
<dbReference type="PANTHER" id="PTHR34071:SF2">
    <property type="entry name" value="FLAVIN-NUCLEOTIDE-BINDING PROTEIN"/>
    <property type="match status" value="1"/>
</dbReference>
<reference evidence="1 2" key="1">
    <citation type="journal article" date="2011" name="J. Bacteriol.">
        <title>Genome sequence of the ethanol-producing Zymomonas mobilis subsp. pomaceae lectotype strain ATCC 29192.</title>
        <authorList>
            <person name="Kouvelis V.N."/>
            <person name="Davenport K.W."/>
            <person name="Brettin T.S."/>
            <person name="Bruce D."/>
            <person name="Detter C."/>
            <person name="Han C.S."/>
            <person name="Nolan M."/>
            <person name="Tapia R."/>
            <person name="Damoulaki A."/>
            <person name="Kyrpides N.C."/>
            <person name="Typas M.A."/>
            <person name="Pappas K.M."/>
        </authorList>
    </citation>
    <scope>NUCLEOTIDE SEQUENCE [LARGE SCALE GENOMIC DNA]</scope>
    <source>
        <strain evidence="2">ATCC 29192 / DSM 22645 / JCM 10191 / CCUG 17912 / NBRC 13757 / NCIMB 11200 / NRRL B-4491 / Barker I</strain>
    </source>
</reference>
<dbReference type="Proteomes" id="UP000000491">
    <property type="component" value="Chromosome"/>
</dbReference>
<dbReference type="InterPro" id="IPR024747">
    <property type="entry name" value="Pyridox_Oxase-rel"/>
</dbReference>